<reference evidence="1" key="1">
    <citation type="submission" date="2014-11" db="EMBL/GenBank/DDBJ databases">
        <authorList>
            <person name="Amaro Gonzalez C."/>
        </authorList>
    </citation>
    <scope>NUCLEOTIDE SEQUENCE</scope>
</reference>
<sequence length="34" mass="3946">MMPLTIKLRRTLGPIPETLQPGGFSERHHLNFRT</sequence>
<accession>A0A0E9QL66</accession>
<dbReference type="AlphaFoldDB" id="A0A0E9QL66"/>
<organism evidence="1">
    <name type="scientific">Anguilla anguilla</name>
    <name type="common">European freshwater eel</name>
    <name type="synonym">Muraena anguilla</name>
    <dbReference type="NCBI Taxonomy" id="7936"/>
    <lineage>
        <taxon>Eukaryota</taxon>
        <taxon>Metazoa</taxon>
        <taxon>Chordata</taxon>
        <taxon>Craniata</taxon>
        <taxon>Vertebrata</taxon>
        <taxon>Euteleostomi</taxon>
        <taxon>Actinopterygii</taxon>
        <taxon>Neopterygii</taxon>
        <taxon>Teleostei</taxon>
        <taxon>Anguilliformes</taxon>
        <taxon>Anguillidae</taxon>
        <taxon>Anguilla</taxon>
    </lineage>
</organism>
<evidence type="ECO:0000313" key="1">
    <source>
        <dbReference type="EMBL" id="JAH17524.1"/>
    </source>
</evidence>
<name>A0A0E9QL66_ANGAN</name>
<reference evidence="1" key="2">
    <citation type="journal article" date="2015" name="Fish Shellfish Immunol.">
        <title>Early steps in the European eel (Anguilla anguilla)-Vibrio vulnificus interaction in the gills: Role of the RtxA13 toxin.</title>
        <authorList>
            <person name="Callol A."/>
            <person name="Pajuelo D."/>
            <person name="Ebbesson L."/>
            <person name="Teles M."/>
            <person name="MacKenzie S."/>
            <person name="Amaro C."/>
        </authorList>
    </citation>
    <scope>NUCLEOTIDE SEQUENCE</scope>
</reference>
<dbReference type="EMBL" id="GBXM01091053">
    <property type="protein sequence ID" value="JAH17524.1"/>
    <property type="molecule type" value="Transcribed_RNA"/>
</dbReference>
<protein>
    <submittedName>
        <fullName evidence="1">Uncharacterized protein</fullName>
    </submittedName>
</protein>
<proteinExistence type="predicted"/>